<dbReference type="AlphaFoldDB" id="A0A9X1T317"/>
<protein>
    <submittedName>
        <fullName evidence="1">FixH family protein</fullName>
    </submittedName>
</protein>
<dbReference type="EMBL" id="JAJUWU010000001">
    <property type="protein sequence ID" value="MCE7026532.1"/>
    <property type="molecule type" value="Genomic_DNA"/>
</dbReference>
<keyword evidence="2" id="KW-1185">Reference proteome</keyword>
<accession>A0A9X1T317</accession>
<reference evidence="1" key="1">
    <citation type="submission" date="2022-01" db="EMBL/GenBank/DDBJ databases">
        <title>Jiella avicenniae sp. nov., a novel endophytic bacterium isolated from bark of Avicennia marina.</title>
        <authorList>
            <person name="Tuo L."/>
        </authorList>
    </citation>
    <scope>NUCLEOTIDE SEQUENCE</scope>
    <source>
        <strain evidence="1">CBK1P-4</strain>
    </source>
</reference>
<dbReference type="Pfam" id="PF05751">
    <property type="entry name" value="FixH"/>
    <property type="match status" value="1"/>
</dbReference>
<evidence type="ECO:0000313" key="2">
    <source>
        <dbReference type="Proteomes" id="UP001139035"/>
    </source>
</evidence>
<organism evidence="1 2">
    <name type="scientific">Jiella avicenniae</name>
    <dbReference type="NCBI Taxonomy" id="2907202"/>
    <lineage>
        <taxon>Bacteria</taxon>
        <taxon>Pseudomonadati</taxon>
        <taxon>Pseudomonadota</taxon>
        <taxon>Alphaproteobacteria</taxon>
        <taxon>Hyphomicrobiales</taxon>
        <taxon>Aurantimonadaceae</taxon>
        <taxon>Jiella</taxon>
    </lineage>
</organism>
<evidence type="ECO:0000313" key="1">
    <source>
        <dbReference type="EMBL" id="MCE7026532.1"/>
    </source>
</evidence>
<dbReference type="RefSeq" id="WP_233717228.1">
    <property type="nucleotide sequence ID" value="NZ_JAJUWU010000001.1"/>
</dbReference>
<dbReference type="Proteomes" id="UP001139035">
    <property type="component" value="Unassembled WGS sequence"/>
</dbReference>
<dbReference type="PIRSF" id="PIRSF011386">
    <property type="entry name" value="FixH"/>
    <property type="match status" value="1"/>
</dbReference>
<sequence length="160" mass="17623">MSMKSSAPREFTGRHMALVMVLFFGTIISVNLTMAYFAETTWSGLVVPNSYVASQTFDVDTAKRERELARGWKAETAYEAGRFRLRLTDADGAPVRGATVTATIGHPVNANFDRTLTLGPDPKGGYAGETALTAGRWEARLVVERPGETPWHRAVRFSVR</sequence>
<gene>
    <name evidence="1" type="ORF">LZD57_00885</name>
</gene>
<dbReference type="InterPro" id="IPR008620">
    <property type="entry name" value="FixH"/>
</dbReference>
<dbReference type="InterPro" id="IPR018037">
    <property type="entry name" value="FixH_proteobacterial"/>
</dbReference>
<comment type="caution">
    <text evidence="1">The sequence shown here is derived from an EMBL/GenBank/DDBJ whole genome shotgun (WGS) entry which is preliminary data.</text>
</comment>
<name>A0A9X1T317_9HYPH</name>
<proteinExistence type="predicted"/>